<keyword evidence="9" id="KW-0256">Endoplasmic reticulum</keyword>
<name>G9NEY1_HYPAI</name>
<keyword evidence="22" id="KW-1185">Reference proteome</keyword>
<evidence type="ECO:0000313" key="22">
    <source>
        <dbReference type="Proteomes" id="UP000005426"/>
    </source>
</evidence>
<dbReference type="PANTHER" id="PTHR46378:SF1">
    <property type="entry name" value="STEROL REGULATORY ELEMENT-BINDING PROTEIN CLEAVAGE-ACTIVATING PROTEIN"/>
    <property type="match status" value="1"/>
</dbReference>
<dbReference type="HOGENOM" id="CLU_004183_0_0_1"/>
<dbReference type="GO" id="GO:0032936">
    <property type="term" value="C:SREBP-SCAP complex"/>
    <property type="evidence" value="ECO:0007669"/>
    <property type="project" value="TreeGrafter"/>
</dbReference>
<evidence type="ECO:0000256" key="16">
    <source>
        <dbReference type="ARBA" id="ARBA00023329"/>
    </source>
</evidence>
<evidence type="ECO:0000256" key="19">
    <source>
        <dbReference type="SAM" id="Phobius"/>
    </source>
</evidence>
<dbReference type="SUPFAM" id="SSF82866">
    <property type="entry name" value="Multidrug efflux transporter AcrB transmembrane domain"/>
    <property type="match status" value="1"/>
</dbReference>
<dbReference type="InterPro" id="IPR030225">
    <property type="entry name" value="SCAP"/>
</dbReference>
<reference evidence="21 22" key="1">
    <citation type="journal article" date="2011" name="Genome Biol.">
        <title>Comparative genome sequence analysis underscores mycoparasitism as the ancestral life style of Trichoderma.</title>
        <authorList>
            <person name="Kubicek C.P."/>
            <person name="Herrera-Estrella A."/>
            <person name="Seidl-Seiboth V."/>
            <person name="Martinez D.A."/>
            <person name="Druzhinina I.S."/>
            <person name="Thon M."/>
            <person name="Zeilinger S."/>
            <person name="Casas-Flores S."/>
            <person name="Horwitz B.A."/>
            <person name="Mukherjee P.K."/>
            <person name="Mukherjee M."/>
            <person name="Kredics L."/>
            <person name="Alcaraz L.D."/>
            <person name="Aerts A."/>
            <person name="Antal Z."/>
            <person name="Atanasova L."/>
            <person name="Cervantes-Badillo M.G."/>
            <person name="Challacombe J."/>
            <person name="Chertkov O."/>
            <person name="McCluskey K."/>
            <person name="Coulpier F."/>
            <person name="Deshpande N."/>
            <person name="von Doehren H."/>
            <person name="Ebbole D.J."/>
            <person name="Esquivel-Naranjo E.U."/>
            <person name="Fekete E."/>
            <person name="Flipphi M."/>
            <person name="Glaser F."/>
            <person name="Gomez-Rodriguez E.Y."/>
            <person name="Gruber S."/>
            <person name="Han C."/>
            <person name="Henrissat B."/>
            <person name="Hermosa R."/>
            <person name="Hernandez-Onate M."/>
            <person name="Karaffa L."/>
            <person name="Kosti I."/>
            <person name="Le Crom S."/>
            <person name="Lindquist E."/>
            <person name="Lucas S."/>
            <person name="Luebeck M."/>
            <person name="Luebeck P.S."/>
            <person name="Margeot A."/>
            <person name="Metz B."/>
            <person name="Misra M."/>
            <person name="Nevalainen H."/>
            <person name="Omann M."/>
            <person name="Packer N."/>
            <person name="Perrone G."/>
            <person name="Uresti-Rivera E.E."/>
            <person name="Salamov A."/>
            <person name="Schmoll M."/>
            <person name="Seiboth B."/>
            <person name="Shapiro H."/>
            <person name="Sukno S."/>
            <person name="Tamayo-Ramos J.A."/>
            <person name="Tisch D."/>
            <person name="Wiest A."/>
            <person name="Wilkinson H.H."/>
            <person name="Zhang M."/>
            <person name="Coutinho P.M."/>
            <person name="Kenerley C.M."/>
            <person name="Monte E."/>
            <person name="Baker S.E."/>
            <person name="Grigoriev I.V."/>
        </authorList>
    </citation>
    <scope>NUCLEOTIDE SEQUENCE [LARGE SCALE GENOMIC DNA]</scope>
    <source>
        <strain evidence="22">ATCC 20476 / IMI 206040</strain>
    </source>
</reference>
<keyword evidence="19" id="KW-1133">Transmembrane helix</keyword>
<dbReference type="InterPro" id="IPR019775">
    <property type="entry name" value="WD40_repeat_CS"/>
</dbReference>
<evidence type="ECO:0000256" key="8">
    <source>
        <dbReference type="ARBA" id="ARBA00022737"/>
    </source>
</evidence>
<keyword evidence="16" id="KW-0968">Cytoplasmic vesicle</keyword>
<evidence type="ECO:0000256" key="2">
    <source>
        <dbReference type="ARBA" id="ARBA00004394"/>
    </source>
</evidence>
<dbReference type="OMA" id="EFQFRPM"/>
<dbReference type="InterPro" id="IPR053958">
    <property type="entry name" value="HMGCR/SNAP/NPC1-like_SSD"/>
</dbReference>
<keyword evidence="6" id="KW-0153">Cholesterol metabolism</keyword>
<dbReference type="GO" id="GO:0012507">
    <property type="term" value="C:ER to Golgi transport vesicle membrane"/>
    <property type="evidence" value="ECO:0007669"/>
    <property type="project" value="UniProtKB-SubCell"/>
</dbReference>
<organism evidence="21 22">
    <name type="scientific">Hypocrea atroviridis (strain ATCC 20476 / IMI 206040)</name>
    <name type="common">Trichoderma atroviride</name>
    <dbReference type="NCBI Taxonomy" id="452589"/>
    <lineage>
        <taxon>Eukaryota</taxon>
        <taxon>Fungi</taxon>
        <taxon>Dikarya</taxon>
        <taxon>Ascomycota</taxon>
        <taxon>Pezizomycotina</taxon>
        <taxon>Sordariomycetes</taxon>
        <taxon>Hypocreomycetidae</taxon>
        <taxon>Hypocreales</taxon>
        <taxon>Hypocreaceae</taxon>
        <taxon>Trichoderma</taxon>
    </lineage>
</organism>
<dbReference type="Pfam" id="PF12349">
    <property type="entry name" value="Sterol-sensing"/>
    <property type="match status" value="1"/>
</dbReference>
<dbReference type="GO" id="GO:0045540">
    <property type="term" value="P:regulation of cholesterol biosynthetic process"/>
    <property type="evidence" value="ECO:0007669"/>
    <property type="project" value="TreeGrafter"/>
</dbReference>
<accession>G9NEY1</accession>
<feature type="transmembrane region" description="Helical" evidence="19">
    <location>
        <begin position="287"/>
        <end position="303"/>
    </location>
</feature>
<comment type="similarity">
    <text evidence="4">Belongs to the WD repeat SCAP family.</text>
</comment>
<evidence type="ECO:0000256" key="3">
    <source>
        <dbReference type="ARBA" id="ARBA00004557"/>
    </source>
</evidence>
<evidence type="ECO:0000256" key="10">
    <source>
        <dbReference type="ARBA" id="ARBA00023034"/>
    </source>
</evidence>
<feature type="transmembrane region" description="Helical" evidence="19">
    <location>
        <begin position="315"/>
        <end position="341"/>
    </location>
</feature>
<dbReference type="OrthoDB" id="1914839at2759"/>
<dbReference type="SMART" id="SM00320">
    <property type="entry name" value="WD40"/>
    <property type="match status" value="2"/>
</dbReference>
<sequence length="1122" mass="123709">MIWYLLYPLRGTTEAPVLAPSHPFRRAVARYGRNASRNAIRTLLASAGVASLLIYPVPFLYTTDFIIAASNLPHHVWTAAQPLRYDAAIVPDITMRSIWIHSSYMQALSPDVLLSALELQDELLGTTKDFGPARYSGLPPPDDPNALLSPAQRDALHVVNGLTDQSWAFQSPLLYWNCSRERILADDDILATVNDRKNQSTPANITLRHSIVFSGKRFEDRRLLAADALVITLLYRSASPVGHQWEQIAPSLPSKVGDKWDMYPANGQVSGSQLYEFKFRPITAQDSIIFAVAYAVALLYFLINLTKLRAIKSKVGLIITVIAQIFLSIVSSLTVCAFLNLDLSRIPRAAYPLIVLIMSLEHVLRLMNALIRTPSEDSTSNRIGYAFGEIAPAALATSIQNCAILVALSCVVSPGVSEFCIFAAVAIVLDTFYLSTFFLSVLSVDVRRMELGDALAKESMRRNRISSQKRNSSWVKRILEGKIALSTRVAGTIVVLGFVFIAQSHFFGDGDISRRLSQLYGGKSLEPGISSPSKTSLLKEIHQARSPTSWLLLQDHDAAHEIIRIINPSAYSYIARVYEPLVFVKKGSNRVPRMKESILSPAVLDFINHQLTALVFIDFLVVYLLRRLTTYLLPDDKAKREGLSDPSEETSLEVVTLSGGHSLDIAILAYSSGGYVVSVGLDRKICLWDLNNENRCYTISDPERDIGIKFPVLSIAINEDSDWLAILSSDAVTFWSIATNVRGPIVAIETFNQKPTAFFLEPNSSLDIPKPVIVWKNGTVVDLEPTSGESSEFTLCSGLTCARQLLSTGESSVPGEHQRPSVFLIATSRSGDIHIVERIGLSWGDPTIYTGKIAGDEIHQVVPLSPLPYFLASSKSDVHLINLNDGSTAWSFPTENLRPRSLDCAFSYHRASNAISIGLKSFTLSYQALDSGDGILHTFIPHEDDDAIFLQNYGVDRAISGWCGWSEAVQTKKRIDKPGVWRVLHDGSAIGLRRRPRTEPRNRQQQAISNVRNRLPNAKSQEVGAFNCWELWRAASGDRQDIDEVTPLFPSDQDPGQMIVCEPGPGVKIGESSVAFAFGNVIKLAQLSGHKISGINEISHESLMNMPARRRKGGTVARPTGT</sequence>
<dbReference type="GO" id="GO:0008203">
    <property type="term" value="P:cholesterol metabolic process"/>
    <property type="evidence" value="ECO:0007669"/>
    <property type="project" value="UniProtKB-KW"/>
</dbReference>
<keyword evidence="12" id="KW-0446">Lipid-binding</keyword>
<evidence type="ECO:0000256" key="7">
    <source>
        <dbReference type="ARBA" id="ARBA00022574"/>
    </source>
</evidence>
<feature type="transmembrane region" description="Helical" evidence="19">
    <location>
        <begin position="485"/>
        <end position="507"/>
    </location>
</feature>
<evidence type="ECO:0000256" key="5">
    <source>
        <dbReference type="ARBA" id="ARBA00019541"/>
    </source>
</evidence>
<keyword evidence="13 19" id="KW-0472">Membrane</keyword>
<comment type="caution">
    <text evidence="21">The sequence shown here is derived from an EMBL/GenBank/DDBJ whole genome shotgun (WGS) entry which is preliminary data.</text>
</comment>
<keyword evidence="11" id="KW-0443">Lipid metabolism</keyword>
<proteinExistence type="inferred from homology"/>
<evidence type="ECO:0000256" key="4">
    <source>
        <dbReference type="ARBA" id="ARBA00007410"/>
    </source>
</evidence>
<evidence type="ECO:0000256" key="18">
    <source>
        <dbReference type="PROSITE-ProRule" id="PRU00221"/>
    </source>
</evidence>
<dbReference type="SUPFAM" id="SSF50969">
    <property type="entry name" value="YVTN repeat-like/Quinoprotein amine dehydrogenase"/>
    <property type="match status" value="1"/>
</dbReference>
<feature type="domain" description="SSD" evidence="20">
    <location>
        <begin position="286"/>
        <end position="444"/>
    </location>
</feature>
<keyword evidence="19" id="KW-0812">Transmembrane</keyword>
<dbReference type="PROSITE" id="PS50082">
    <property type="entry name" value="WD_REPEATS_2"/>
    <property type="match status" value="1"/>
</dbReference>
<dbReference type="EMBL" id="ABDG02000013">
    <property type="protein sequence ID" value="EHK50500.1"/>
    <property type="molecule type" value="Genomic_DNA"/>
</dbReference>
<evidence type="ECO:0000256" key="6">
    <source>
        <dbReference type="ARBA" id="ARBA00022548"/>
    </source>
</evidence>
<evidence type="ECO:0000256" key="13">
    <source>
        <dbReference type="ARBA" id="ARBA00023136"/>
    </source>
</evidence>
<dbReference type="Gene3D" id="2.130.10.10">
    <property type="entry name" value="YVTN repeat-like/Quinoprotein amine dehydrogenase"/>
    <property type="match status" value="1"/>
</dbReference>
<evidence type="ECO:0000259" key="20">
    <source>
        <dbReference type="PROSITE" id="PS50156"/>
    </source>
</evidence>
<gene>
    <name evidence="21" type="ORF">TRIATDRAFT_53005</name>
</gene>
<evidence type="ECO:0000256" key="15">
    <source>
        <dbReference type="ARBA" id="ARBA00023221"/>
    </source>
</evidence>
<dbReference type="GO" id="GO:0032933">
    <property type="term" value="P:SREBP signaling pathway"/>
    <property type="evidence" value="ECO:0007669"/>
    <property type="project" value="InterPro"/>
</dbReference>
<evidence type="ECO:0000313" key="21">
    <source>
        <dbReference type="EMBL" id="EHK50500.1"/>
    </source>
</evidence>
<comment type="subcellular location">
    <subcellularLocation>
        <location evidence="3">Cytoplasmic vesicle</location>
        <location evidence="3">COPII-coated vesicle membrane</location>
        <topology evidence="3">Multi-pass membrane protein</topology>
    </subcellularLocation>
    <subcellularLocation>
        <location evidence="1">Endoplasmic reticulum</location>
    </subcellularLocation>
    <subcellularLocation>
        <location evidence="2">Golgi apparatus membrane</location>
    </subcellularLocation>
</comment>
<dbReference type="STRING" id="452589.G9NEY1"/>
<keyword evidence="8" id="KW-0677">Repeat</keyword>
<keyword evidence="10" id="KW-0333">Golgi apparatus</keyword>
<evidence type="ECO:0000256" key="14">
    <source>
        <dbReference type="ARBA" id="ARBA00023166"/>
    </source>
</evidence>
<dbReference type="eggNOG" id="KOG1933">
    <property type="taxonomic scope" value="Eukaryota"/>
</dbReference>
<dbReference type="AlphaFoldDB" id="G9NEY1"/>
<evidence type="ECO:0000256" key="11">
    <source>
        <dbReference type="ARBA" id="ARBA00023098"/>
    </source>
</evidence>
<comment type="function">
    <text evidence="17">Escort protein required for cholesterol as well as lipid homeostasis. Regulates export of the SCAP-SREBP complex from the endoplasmic reticulum to the Golgi upon low cholesterol, thereby regulating the processing of sterol regulatory element-binding proteins (SREBPs) SREBF1/SREBP1 and SREBF2/SREBP2. At high sterol concentrations, formation of a ternary complex with INSIG (INSIG1 or INSIG2) leads to mask the ER export signal in SCAP, promoting retention of the complex in the endoplasmic reticulum. Low sterol concentrations trigger release of INSIG, a conformational change in the SSD domain of SCAP, unmasking of the ER export signal, promoting recruitment into COPII-coated vesicles and transport of the SCAP-SREBP to the Golgi: in the Golgi, SREBPs are then processed, releasing the transcription factor fragment of SREBPs from the membrane, its import into the nucleus and up-regulation of LDLR, INSIG1 and the mevalonate pathway. Binds cholesterol via its SSD domain.</text>
</comment>
<keyword evidence="14" id="KW-1207">Sterol metabolism</keyword>
<dbReference type="PROSITE" id="PS00678">
    <property type="entry name" value="WD_REPEATS_1"/>
    <property type="match status" value="1"/>
</dbReference>
<dbReference type="GO" id="GO:0032934">
    <property type="term" value="F:sterol binding"/>
    <property type="evidence" value="ECO:0007669"/>
    <property type="project" value="InterPro"/>
</dbReference>
<evidence type="ECO:0000256" key="9">
    <source>
        <dbReference type="ARBA" id="ARBA00022824"/>
    </source>
</evidence>
<evidence type="ECO:0000256" key="12">
    <source>
        <dbReference type="ARBA" id="ARBA00023121"/>
    </source>
</evidence>
<dbReference type="Proteomes" id="UP000005426">
    <property type="component" value="Unassembled WGS sequence"/>
</dbReference>
<evidence type="ECO:0000256" key="1">
    <source>
        <dbReference type="ARBA" id="ARBA00004240"/>
    </source>
</evidence>
<dbReference type="InterPro" id="IPR011044">
    <property type="entry name" value="Quino_amine_DH_bsu"/>
</dbReference>
<keyword evidence="7 18" id="KW-0853">WD repeat</keyword>
<dbReference type="GO" id="GO:0000139">
    <property type="term" value="C:Golgi membrane"/>
    <property type="evidence" value="ECO:0007669"/>
    <property type="project" value="UniProtKB-SubCell"/>
</dbReference>
<dbReference type="PROSITE" id="PS50156">
    <property type="entry name" value="SSD"/>
    <property type="match status" value="1"/>
</dbReference>
<protein>
    <recommendedName>
        <fullName evidence="5">Sterol regulatory element-binding protein cleavage-activating protein</fullName>
    </recommendedName>
</protein>
<dbReference type="InterPro" id="IPR015943">
    <property type="entry name" value="WD40/YVTN_repeat-like_dom_sf"/>
</dbReference>
<dbReference type="PANTHER" id="PTHR46378">
    <property type="entry name" value="STEROL REGULATORY ELEMENT-BINDING PROTEIN CLEAVAGE-ACTIVATING PROTEIN"/>
    <property type="match status" value="1"/>
</dbReference>
<dbReference type="GO" id="GO:0005789">
    <property type="term" value="C:endoplasmic reticulum membrane"/>
    <property type="evidence" value="ECO:0007669"/>
    <property type="project" value="InterPro"/>
</dbReference>
<feature type="transmembrane region" description="Helical" evidence="19">
    <location>
        <begin position="353"/>
        <end position="371"/>
    </location>
</feature>
<feature type="transmembrane region" description="Helical" evidence="19">
    <location>
        <begin position="421"/>
        <end position="442"/>
    </location>
</feature>
<dbReference type="InterPro" id="IPR000731">
    <property type="entry name" value="SSD"/>
</dbReference>
<feature type="repeat" description="WD" evidence="18">
    <location>
        <begin position="658"/>
        <end position="698"/>
    </location>
</feature>
<dbReference type="InterPro" id="IPR001680">
    <property type="entry name" value="WD40_rpt"/>
</dbReference>
<evidence type="ECO:0000256" key="17">
    <source>
        <dbReference type="ARBA" id="ARBA00045958"/>
    </source>
</evidence>
<keyword evidence="15" id="KW-0753">Steroid metabolism</keyword>
<feature type="transmembrane region" description="Helical" evidence="19">
    <location>
        <begin position="383"/>
        <end position="409"/>
    </location>
</feature>
<feature type="transmembrane region" description="Helical" evidence="19">
    <location>
        <begin position="40"/>
        <end position="61"/>
    </location>
</feature>